<feature type="transmembrane region" description="Helical" evidence="5">
    <location>
        <begin position="17"/>
        <end position="39"/>
    </location>
</feature>
<dbReference type="InterPro" id="IPR027417">
    <property type="entry name" value="P-loop_NTPase"/>
</dbReference>
<dbReference type="SUPFAM" id="SSF90123">
    <property type="entry name" value="ABC transporter transmembrane region"/>
    <property type="match status" value="1"/>
</dbReference>
<dbReference type="PANTHER" id="PTHR24221">
    <property type="entry name" value="ATP-BINDING CASSETTE SUB-FAMILY B"/>
    <property type="match status" value="1"/>
</dbReference>
<proteinExistence type="predicted"/>
<dbReference type="InterPro" id="IPR039421">
    <property type="entry name" value="Type_1_exporter"/>
</dbReference>
<comment type="subcellular location">
    <subcellularLocation>
        <location evidence="1">Cell membrane</location>
        <topology evidence="1">Multi-pass membrane protein</topology>
    </subcellularLocation>
</comment>
<dbReference type="SUPFAM" id="SSF52540">
    <property type="entry name" value="P-loop containing nucleoside triphosphate hydrolases"/>
    <property type="match status" value="1"/>
</dbReference>
<feature type="transmembrane region" description="Helical" evidence="5">
    <location>
        <begin position="51"/>
        <end position="71"/>
    </location>
</feature>
<dbReference type="Gene3D" id="3.40.50.300">
    <property type="entry name" value="P-loop containing nucleotide triphosphate hydrolases"/>
    <property type="match status" value="1"/>
</dbReference>
<evidence type="ECO:0000256" key="3">
    <source>
        <dbReference type="ARBA" id="ARBA00022989"/>
    </source>
</evidence>
<evidence type="ECO:0000259" key="6">
    <source>
        <dbReference type="PROSITE" id="PS50893"/>
    </source>
</evidence>
<dbReference type="RefSeq" id="WP_011864319.1">
    <property type="nucleotide sequence ID" value="NC_009092.1"/>
</dbReference>
<dbReference type="GO" id="GO:0034040">
    <property type="term" value="F:ATPase-coupled lipid transmembrane transporter activity"/>
    <property type="evidence" value="ECO:0007669"/>
    <property type="project" value="TreeGrafter"/>
</dbReference>
<dbReference type="InterPro" id="IPR003439">
    <property type="entry name" value="ABC_transporter-like_ATP-bd"/>
</dbReference>
<dbReference type="Proteomes" id="UP000001558">
    <property type="component" value="Chromosome"/>
</dbReference>
<keyword evidence="9" id="KW-1185">Reference proteome</keyword>
<organism evidence="8 9">
    <name type="scientific">Shewanella loihica (strain ATCC BAA-1088 / PV-4)</name>
    <dbReference type="NCBI Taxonomy" id="323850"/>
    <lineage>
        <taxon>Bacteria</taxon>
        <taxon>Pseudomonadati</taxon>
        <taxon>Pseudomonadota</taxon>
        <taxon>Gammaproteobacteria</taxon>
        <taxon>Alteromonadales</taxon>
        <taxon>Shewanellaceae</taxon>
        <taxon>Shewanella</taxon>
    </lineage>
</organism>
<dbReference type="GO" id="GO:0005524">
    <property type="term" value="F:ATP binding"/>
    <property type="evidence" value="ECO:0007669"/>
    <property type="project" value="InterPro"/>
</dbReference>
<keyword evidence="4 5" id="KW-0472">Membrane</keyword>
<dbReference type="eggNOG" id="COG2274">
    <property type="taxonomic scope" value="Bacteria"/>
</dbReference>
<evidence type="ECO:0000313" key="8">
    <source>
        <dbReference type="EMBL" id="ABO22385.1"/>
    </source>
</evidence>
<dbReference type="GO" id="GO:0016887">
    <property type="term" value="F:ATP hydrolysis activity"/>
    <property type="evidence" value="ECO:0007669"/>
    <property type="project" value="InterPro"/>
</dbReference>
<dbReference type="HOGENOM" id="CLU_000604_95_6_6"/>
<gene>
    <name evidence="8" type="ordered locus">Shew_0513</name>
</gene>
<dbReference type="PROSITE" id="PS50893">
    <property type="entry name" value="ABC_TRANSPORTER_2"/>
    <property type="match status" value="1"/>
</dbReference>
<accession>A3QA87</accession>
<dbReference type="InterPro" id="IPR036640">
    <property type="entry name" value="ABC1_TM_sf"/>
</dbReference>
<dbReference type="OrthoDB" id="5288404at2"/>
<reference evidence="8 9" key="1">
    <citation type="submission" date="2007-03" db="EMBL/GenBank/DDBJ databases">
        <title>Complete sequence of Shewanella loihica PV-4.</title>
        <authorList>
            <consortium name="US DOE Joint Genome Institute"/>
            <person name="Copeland A."/>
            <person name="Lucas S."/>
            <person name="Lapidus A."/>
            <person name="Barry K."/>
            <person name="Detter J.C."/>
            <person name="Glavina del Rio T."/>
            <person name="Hammon N."/>
            <person name="Israni S."/>
            <person name="Dalin E."/>
            <person name="Tice H."/>
            <person name="Pitluck S."/>
            <person name="Chain P."/>
            <person name="Malfatti S."/>
            <person name="Shin M."/>
            <person name="Vergez L."/>
            <person name="Schmutz J."/>
            <person name="Larimer F."/>
            <person name="Land M."/>
            <person name="Hauser L."/>
            <person name="Kyrpides N."/>
            <person name="Mikhailova N."/>
            <person name="Romine M.F."/>
            <person name="Serres G."/>
            <person name="Fredrickson J."/>
            <person name="Tiedje J."/>
            <person name="Richardson P."/>
        </authorList>
    </citation>
    <scope>NUCLEOTIDE SEQUENCE [LARGE SCALE GENOMIC DNA]</scope>
    <source>
        <strain evidence="9">ATCC BAA-1088 / PV-4</strain>
    </source>
</reference>
<feature type="domain" description="ABC transmembrane type-1" evidence="7">
    <location>
        <begin position="17"/>
        <end position="296"/>
    </location>
</feature>
<sequence>MVKTFRLLAQNQSFNELLLTSVFINLLSLALPFTMLQIYDRILPNEAHGTATVLVIGVAIAILLELILRYARSWLLGASAANYELHTITRVVKRLLNADYHHIENLGAGKISHGIHSIAAMRDIYSGQAAVALMDFPFVLIFLALVAYIGGPLVFIPLIVWLIAGVRVWQLGQKLSLATKELSLSQDERTRLLMLVLSGLTTTKAMALESRMTYAYKKINHQRLAQQEEVDWLSAKLQELIQGTAQATTLCLVMIGCFEVLNGNLTTGGLAACSILAGRAVAPLSAIGSLRAKYVSAKEAMDQVNALIATPQETFNGQTRYQQKLPLGPISFESVSAEKTSARLDNISLTIPAGCIVTVTSNPMTHASLLLSTIGAYHQLDSGQIAIAGVPQQDHDGFEYRQSICYVPPWASLFSGSILENMTLFRREREASAMLIADQLGLSATLAQLPAGYQTQVGSNENQVLNKGAIKLIALVRALAQSPSILLLDEPMVSLDADSQARLLQVLMERRGQMTVVIASYFDEVAALSDMQIALGEHGELAGQAQGQGGVR</sequence>
<dbReference type="InterPro" id="IPR011527">
    <property type="entry name" value="ABC1_TM_dom"/>
</dbReference>
<evidence type="ECO:0000259" key="7">
    <source>
        <dbReference type="PROSITE" id="PS50929"/>
    </source>
</evidence>
<dbReference type="KEGG" id="slo:Shew_0513"/>
<dbReference type="PANTHER" id="PTHR24221:SF632">
    <property type="entry name" value="ATP-DEPENDENT LIPID A-CORE FLIPPASE"/>
    <property type="match status" value="1"/>
</dbReference>
<dbReference type="Gene3D" id="1.20.1560.10">
    <property type="entry name" value="ABC transporter type 1, transmembrane domain"/>
    <property type="match status" value="1"/>
</dbReference>
<dbReference type="STRING" id="323850.Shew_0513"/>
<name>A3QA87_SHELP</name>
<keyword evidence="3 5" id="KW-1133">Transmembrane helix</keyword>
<evidence type="ECO:0000256" key="1">
    <source>
        <dbReference type="ARBA" id="ARBA00004651"/>
    </source>
</evidence>
<evidence type="ECO:0000313" key="9">
    <source>
        <dbReference type="Proteomes" id="UP000001558"/>
    </source>
</evidence>
<dbReference type="EMBL" id="CP000606">
    <property type="protein sequence ID" value="ABO22385.1"/>
    <property type="molecule type" value="Genomic_DNA"/>
</dbReference>
<protein>
    <submittedName>
        <fullName evidence="8">ABC transporter-related protein</fullName>
    </submittedName>
</protein>
<feature type="domain" description="ABC transporter" evidence="6">
    <location>
        <begin position="325"/>
        <end position="551"/>
    </location>
</feature>
<keyword evidence="2 5" id="KW-0812">Transmembrane</keyword>
<dbReference type="Pfam" id="PF00005">
    <property type="entry name" value="ABC_tran"/>
    <property type="match status" value="1"/>
</dbReference>
<dbReference type="PROSITE" id="PS50929">
    <property type="entry name" value="ABC_TM1F"/>
    <property type="match status" value="1"/>
</dbReference>
<evidence type="ECO:0000256" key="4">
    <source>
        <dbReference type="ARBA" id="ARBA00023136"/>
    </source>
</evidence>
<dbReference type="GO" id="GO:0005886">
    <property type="term" value="C:plasma membrane"/>
    <property type="evidence" value="ECO:0007669"/>
    <property type="project" value="UniProtKB-SubCell"/>
</dbReference>
<dbReference type="Pfam" id="PF00664">
    <property type="entry name" value="ABC_membrane"/>
    <property type="match status" value="1"/>
</dbReference>
<evidence type="ECO:0000256" key="5">
    <source>
        <dbReference type="SAM" id="Phobius"/>
    </source>
</evidence>
<evidence type="ECO:0000256" key="2">
    <source>
        <dbReference type="ARBA" id="ARBA00022692"/>
    </source>
</evidence>
<dbReference type="AlphaFoldDB" id="A3QA87"/>
<dbReference type="GO" id="GO:0140359">
    <property type="term" value="F:ABC-type transporter activity"/>
    <property type="evidence" value="ECO:0007669"/>
    <property type="project" value="InterPro"/>
</dbReference>
<feature type="transmembrane region" description="Helical" evidence="5">
    <location>
        <begin position="138"/>
        <end position="164"/>
    </location>
</feature>